<organism evidence="2 3">
    <name type="scientific">Pisolithus microcarpus 441</name>
    <dbReference type="NCBI Taxonomy" id="765257"/>
    <lineage>
        <taxon>Eukaryota</taxon>
        <taxon>Fungi</taxon>
        <taxon>Dikarya</taxon>
        <taxon>Basidiomycota</taxon>
        <taxon>Agaricomycotina</taxon>
        <taxon>Agaricomycetes</taxon>
        <taxon>Agaricomycetidae</taxon>
        <taxon>Boletales</taxon>
        <taxon>Sclerodermatineae</taxon>
        <taxon>Pisolithaceae</taxon>
        <taxon>Pisolithus</taxon>
    </lineage>
</organism>
<reference evidence="2 3" key="1">
    <citation type="submission" date="2014-04" db="EMBL/GenBank/DDBJ databases">
        <authorList>
            <consortium name="DOE Joint Genome Institute"/>
            <person name="Kuo A."/>
            <person name="Kohler A."/>
            <person name="Costa M.D."/>
            <person name="Nagy L.G."/>
            <person name="Floudas D."/>
            <person name="Copeland A."/>
            <person name="Barry K.W."/>
            <person name="Cichocki N."/>
            <person name="Veneault-Fourrey C."/>
            <person name="LaButti K."/>
            <person name="Lindquist E.A."/>
            <person name="Lipzen A."/>
            <person name="Lundell T."/>
            <person name="Morin E."/>
            <person name="Murat C."/>
            <person name="Sun H."/>
            <person name="Tunlid A."/>
            <person name="Henrissat B."/>
            <person name="Grigoriev I.V."/>
            <person name="Hibbett D.S."/>
            <person name="Martin F."/>
            <person name="Nordberg H.P."/>
            <person name="Cantor M.N."/>
            <person name="Hua S.X."/>
        </authorList>
    </citation>
    <scope>NUCLEOTIDE SEQUENCE [LARGE SCALE GENOMIC DNA]</scope>
    <source>
        <strain evidence="2 3">441</strain>
    </source>
</reference>
<accession>A0A0D0ACD4</accession>
<dbReference type="Proteomes" id="UP000054018">
    <property type="component" value="Unassembled WGS sequence"/>
</dbReference>
<feature type="non-terminal residue" evidence="2">
    <location>
        <position position="1"/>
    </location>
</feature>
<reference evidence="3" key="2">
    <citation type="submission" date="2015-01" db="EMBL/GenBank/DDBJ databases">
        <title>Evolutionary Origins and Diversification of the Mycorrhizal Mutualists.</title>
        <authorList>
            <consortium name="DOE Joint Genome Institute"/>
            <consortium name="Mycorrhizal Genomics Consortium"/>
            <person name="Kohler A."/>
            <person name="Kuo A."/>
            <person name="Nagy L.G."/>
            <person name="Floudas D."/>
            <person name="Copeland A."/>
            <person name="Barry K.W."/>
            <person name="Cichocki N."/>
            <person name="Veneault-Fourrey C."/>
            <person name="LaButti K."/>
            <person name="Lindquist E.A."/>
            <person name="Lipzen A."/>
            <person name="Lundell T."/>
            <person name="Morin E."/>
            <person name="Murat C."/>
            <person name="Riley R."/>
            <person name="Ohm R."/>
            <person name="Sun H."/>
            <person name="Tunlid A."/>
            <person name="Henrissat B."/>
            <person name="Grigoriev I.V."/>
            <person name="Hibbett D.S."/>
            <person name="Martin F."/>
        </authorList>
    </citation>
    <scope>NUCLEOTIDE SEQUENCE [LARGE SCALE GENOMIC DNA]</scope>
    <source>
        <strain evidence="3">441</strain>
    </source>
</reference>
<feature type="region of interest" description="Disordered" evidence="1">
    <location>
        <begin position="121"/>
        <end position="143"/>
    </location>
</feature>
<dbReference type="OrthoDB" id="2158839at2759"/>
<name>A0A0D0ACD4_9AGAM</name>
<gene>
    <name evidence="2" type="ORF">PISMIDRAFT_88394</name>
</gene>
<evidence type="ECO:0000313" key="3">
    <source>
        <dbReference type="Proteomes" id="UP000054018"/>
    </source>
</evidence>
<proteinExistence type="predicted"/>
<evidence type="ECO:0000313" key="2">
    <source>
        <dbReference type="EMBL" id="KIK29733.1"/>
    </source>
</evidence>
<dbReference type="AlphaFoldDB" id="A0A0D0ACD4"/>
<feature type="region of interest" description="Disordered" evidence="1">
    <location>
        <begin position="1"/>
        <end position="48"/>
    </location>
</feature>
<sequence>RYPSSSKRPLSPPYVSHSADFPDHKRQRSFRNPPPGQSPYSSGPSSYSNGTLPACAVCLGRHRHLVIDCRATRTWDNKHDTFAERVHKALFTRDGRRICARWQREEGCSDRHDVRHICSGCGQSSHGAQKCSRAQGTSPNHPV</sequence>
<evidence type="ECO:0000256" key="1">
    <source>
        <dbReference type="SAM" id="MobiDB-lite"/>
    </source>
</evidence>
<feature type="compositionally biased region" description="Low complexity" evidence="1">
    <location>
        <begin position="38"/>
        <end position="48"/>
    </location>
</feature>
<dbReference type="HOGENOM" id="CLU_131643_0_0_1"/>
<protein>
    <submittedName>
        <fullName evidence="2">Uncharacterized protein</fullName>
    </submittedName>
</protein>
<dbReference type="EMBL" id="KN833688">
    <property type="protein sequence ID" value="KIK29733.1"/>
    <property type="molecule type" value="Genomic_DNA"/>
</dbReference>
<keyword evidence="3" id="KW-1185">Reference proteome</keyword>